<evidence type="ECO:0000313" key="2">
    <source>
        <dbReference type="EMBL" id="KUN51752.1"/>
    </source>
</evidence>
<protein>
    <submittedName>
        <fullName evidence="2">Uncharacterized protein</fullName>
    </submittedName>
</protein>
<organism evidence="2 3">
    <name type="scientific">Streptomyces canus</name>
    <dbReference type="NCBI Taxonomy" id="58343"/>
    <lineage>
        <taxon>Bacteria</taxon>
        <taxon>Bacillati</taxon>
        <taxon>Actinomycetota</taxon>
        <taxon>Actinomycetes</taxon>
        <taxon>Kitasatosporales</taxon>
        <taxon>Streptomycetaceae</taxon>
        <taxon>Streptomyces</taxon>
        <taxon>Streptomyces aurantiacus group</taxon>
    </lineage>
</organism>
<comment type="caution">
    <text evidence="2">The sequence shown here is derived from an EMBL/GenBank/DDBJ whole genome shotgun (WGS) entry which is preliminary data.</text>
</comment>
<reference evidence="2 3" key="1">
    <citation type="submission" date="2015-10" db="EMBL/GenBank/DDBJ databases">
        <title>Draft genome sequence of Streptomyces canus DSM 40017, type strain for the species Streptomyces canus.</title>
        <authorList>
            <person name="Ruckert C."/>
            <person name="Winkler A."/>
            <person name="Kalinowski J."/>
            <person name="Kampfer P."/>
            <person name="Glaeser S."/>
        </authorList>
    </citation>
    <scope>NUCLEOTIDE SEQUENCE [LARGE SCALE GENOMIC DNA]</scope>
    <source>
        <strain evidence="2 3">DSM 40017</strain>
    </source>
</reference>
<evidence type="ECO:0000256" key="1">
    <source>
        <dbReference type="SAM" id="MobiDB-lite"/>
    </source>
</evidence>
<accession>A0A117QVR9</accession>
<evidence type="ECO:0000313" key="3">
    <source>
        <dbReference type="Proteomes" id="UP000053669"/>
    </source>
</evidence>
<gene>
    <name evidence="2" type="ORF">AQJ46_51040</name>
</gene>
<feature type="region of interest" description="Disordered" evidence="1">
    <location>
        <begin position="22"/>
        <end position="67"/>
    </location>
</feature>
<name>A0A117QVR9_9ACTN</name>
<feature type="compositionally biased region" description="Low complexity" evidence="1">
    <location>
        <begin position="25"/>
        <end position="41"/>
    </location>
</feature>
<proteinExistence type="predicted"/>
<sequence length="67" mass="7233">MARSRPARSALDRDECYSASDTLFASRTAPPSASTTTSAATTEERTPTMSDIYDDGVQYGAVRDDHT</sequence>
<dbReference type="Proteomes" id="UP000053669">
    <property type="component" value="Unassembled WGS sequence"/>
</dbReference>
<dbReference type="EMBL" id="LMWU01000105">
    <property type="protein sequence ID" value="KUN51752.1"/>
    <property type="molecule type" value="Genomic_DNA"/>
</dbReference>
<dbReference type="AlphaFoldDB" id="A0A117QVR9"/>